<dbReference type="Gene3D" id="1.20.1250.20">
    <property type="entry name" value="MFS general substrate transporter like domains"/>
    <property type="match status" value="1"/>
</dbReference>
<feature type="transmembrane region" description="Helical" evidence="7">
    <location>
        <begin position="252"/>
        <end position="271"/>
    </location>
</feature>
<dbReference type="EMBL" id="BAABLO010000012">
    <property type="protein sequence ID" value="GAA4731154.1"/>
    <property type="molecule type" value="Genomic_DNA"/>
</dbReference>
<dbReference type="SUPFAM" id="SSF103473">
    <property type="entry name" value="MFS general substrate transporter"/>
    <property type="match status" value="1"/>
</dbReference>
<feature type="transmembrane region" description="Helical" evidence="7">
    <location>
        <begin position="111"/>
        <end position="128"/>
    </location>
</feature>
<evidence type="ECO:0000313" key="8">
    <source>
        <dbReference type="EMBL" id="GAA4731154.1"/>
    </source>
</evidence>
<evidence type="ECO:0000256" key="3">
    <source>
        <dbReference type="ARBA" id="ARBA00022475"/>
    </source>
</evidence>
<dbReference type="Pfam" id="PF07690">
    <property type="entry name" value="MFS_1"/>
    <property type="match status" value="1"/>
</dbReference>
<evidence type="ECO:0000256" key="4">
    <source>
        <dbReference type="ARBA" id="ARBA00022692"/>
    </source>
</evidence>
<feature type="transmembrane region" description="Helical" evidence="7">
    <location>
        <begin position="355"/>
        <end position="374"/>
    </location>
</feature>
<sequence>MPAPATTSRLTRRGIPVDPRLRVLALGTFVNRAGAGATLTTFALYFTRVVGLSAGQVGLALSVAAVVGMLAQVPLGHLGDTRGPREVMSVLTAAFGAVGLLFLVVRDFWTLTLVLAVVTALQNGGGAVRNGYIGRVAVGGSGVAFKAYLRAVTNLAMSLGAALGGVALWVDRPWAYLAVFAVDGVTGIVAGLVSLRLPHLSPAPARGAGEPRLAVLRDTPYVVVTLLTGIVAMHFVVMEIGIPLWVSQHTKAPTAIVAVLLVLNTVAVTLFQVRMTRGVDGVVESSRAMVHGALWIAAAFVVIATSGWLGPVGAAAVLVVGAAVHVVGEMRSSGGQWGVQMGLAPQERQGQYQGFAGLGFSLSNVVAPTLITLLCIEWGWPGWLVLAALVLGAALALRPVTAWAQRTRERYGALSATG</sequence>
<dbReference type="InterPro" id="IPR036259">
    <property type="entry name" value="MFS_trans_sf"/>
</dbReference>
<keyword evidence="2" id="KW-0813">Transport</keyword>
<keyword evidence="4 7" id="KW-0812">Transmembrane</keyword>
<gene>
    <name evidence="8" type="ORF">GCM10025782_32820</name>
</gene>
<comment type="caution">
    <text evidence="8">The sequence shown here is derived from an EMBL/GenBank/DDBJ whole genome shotgun (WGS) entry which is preliminary data.</text>
</comment>
<feature type="transmembrane region" description="Helical" evidence="7">
    <location>
        <begin position="57"/>
        <end position="75"/>
    </location>
</feature>
<keyword evidence="3" id="KW-1003">Cell membrane</keyword>
<evidence type="ECO:0000256" key="1">
    <source>
        <dbReference type="ARBA" id="ARBA00004651"/>
    </source>
</evidence>
<feature type="transmembrane region" description="Helical" evidence="7">
    <location>
        <begin position="148"/>
        <end position="170"/>
    </location>
</feature>
<name>A0ABP8YK55_9MICO</name>
<proteinExistence type="predicted"/>
<protein>
    <submittedName>
        <fullName evidence="8">MFS transporter</fullName>
    </submittedName>
</protein>
<comment type="subcellular location">
    <subcellularLocation>
        <location evidence="1">Cell membrane</location>
        <topology evidence="1">Multi-pass membrane protein</topology>
    </subcellularLocation>
</comment>
<evidence type="ECO:0000256" key="2">
    <source>
        <dbReference type="ARBA" id="ARBA00022448"/>
    </source>
</evidence>
<reference evidence="9" key="1">
    <citation type="journal article" date="2019" name="Int. J. Syst. Evol. Microbiol.">
        <title>The Global Catalogue of Microorganisms (GCM) 10K type strain sequencing project: providing services to taxonomists for standard genome sequencing and annotation.</title>
        <authorList>
            <consortium name="The Broad Institute Genomics Platform"/>
            <consortium name="The Broad Institute Genome Sequencing Center for Infectious Disease"/>
            <person name="Wu L."/>
            <person name="Ma J."/>
        </authorList>
    </citation>
    <scope>NUCLEOTIDE SEQUENCE [LARGE SCALE GENOMIC DNA]</scope>
    <source>
        <strain evidence="9">JCM 18961</strain>
    </source>
</reference>
<keyword evidence="6 7" id="KW-0472">Membrane</keyword>
<accession>A0ABP8YK55</accession>
<feature type="transmembrane region" description="Helical" evidence="7">
    <location>
        <begin position="292"/>
        <end position="309"/>
    </location>
</feature>
<feature type="transmembrane region" description="Helical" evidence="7">
    <location>
        <begin position="380"/>
        <end position="400"/>
    </location>
</feature>
<evidence type="ECO:0000256" key="7">
    <source>
        <dbReference type="SAM" id="Phobius"/>
    </source>
</evidence>
<feature type="transmembrane region" description="Helical" evidence="7">
    <location>
        <begin position="221"/>
        <end position="246"/>
    </location>
</feature>
<keyword evidence="9" id="KW-1185">Reference proteome</keyword>
<organism evidence="8 9">
    <name type="scientific">Pedococcus ginsenosidimutans</name>
    <dbReference type="NCBI Taxonomy" id="490570"/>
    <lineage>
        <taxon>Bacteria</taxon>
        <taxon>Bacillati</taxon>
        <taxon>Actinomycetota</taxon>
        <taxon>Actinomycetes</taxon>
        <taxon>Micrococcales</taxon>
        <taxon>Intrasporangiaceae</taxon>
        <taxon>Pedococcus</taxon>
    </lineage>
</organism>
<dbReference type="InterPro" id="IPR050171">
    <property type="entry name" value="MFS_Transporters"/>
</dbReference>
<dbReference type="PANTHER" id="PTHR23517">
    <property type="entry name" value="RESISTANCE PROTEIN MDTM, PUTATIVE-RELATED-RELATED"/>
    <property type="match status" value="1"/>
</dbReference>
<dbReference type="Proteomes" id="UP001500556">
    <property type="component" value="Unassembled WGS sequence"/>
</dbReference>
<feature type="transmembrane region" description="Helical" evidence="7">
    <location>
        <begin position="176"/>
        <end position="197"/>
    </location>
</feature>
<dbReference type="PANTHER" id="PTHR23517:SF2">
    <property type="entry name" value="MULTIDRUG RESISTANCE PROTEIN MDTH"/>
    <property type="match status" value="1"/>
</dbReference>
<evidence type="ECO:0000256" key="5">
    <source>
        <dbReference type="ARBA" id="ARBA00022989"/>
    </source>
</evidence>
<dbReference type="InterPro" id="IPR011701">
    <property type="entry name" value="MFS"/>
</dbReference>
<evidence type="ECO:0000313" key="9">
    <source>
        <dbReference type="Proteomes" id="UP001500556"/>
    </source>
</evidence>
<feature type="transmembrane region" description="Helical" evidence="7">
    <location>
        <begin position="87"/>
        <end position="105"/>
    </location>
</feature>
<dbReference type="RefSeq" id="WP_345504933.1">
    <property type="nucleotide sequence ID" value="NZ_BAABLO010000012.1"/>
</dbReference>
<evidence type="ECO:0000256" key="6">
    <source>
        <dbReference type="ARBA" id="ARBA00023136"/>
    </source>
</evidence>
<keyword evidence="5 7" id="KW-1133">Transmembrane helix</keyword>